<organism evidence="2 3">
    <name type="scientific">Cryobacterium melibiosiphilum</name>
    <dbReference type="NCBI Taxonomy" id="995039"/>
    <lineage>
        <taxon>Bacteria</taxon>
        <taxon>Bacillati</taxon>
        <taxon>Actinomycetota</taxon>
        <taxon>Actinomycetes</taxon>
        <taxon>Micrococcales</taxon>
        <taxon>Microbacteriaceae</taxon>
        <taxon>Cryobacterium</taxon>
    </lineage>
</organism>
<dbReference type="AlphaFoldDB" id="A0A3A5MIG1"/>
<dbReference type="Proteomes" id="UP000272015">
    <property type="component" value="Unassembled WGS sequence"/>
</dbReference>
<accession>A0A3A5MIG1</accession>
<sequence length="101" mass="10743">MNDPRANMDGNNLFNLGKPRADYTRTPGRAPGFWLSAAGFVLAVVFPFPAIIVAVIGLTFTMQAYRVIPVRARGRGLVLAALGLSIGAIALVLLRSIGSLF</sequence>
<proteinExistence type="predicted"/>
<feature type="transmembrane region" description="Helical" evidence="1">
    <location>
        <begin position="33"/>
        <end position="56"/>
    </location>
</feature>
<protein>
    <recommendedName>
        <fullName evidence="4">DUF4190 domain-containing protein</fullName>
    </recommendedName>
</protein>
<evidence type="ECO:0000313" key="3">
    <source>
        <dbReference type="Proteomes" id="UP000272015"/>
    </source>
</evidence>
<dbReference type="OrthoDB" id="5125847at2"/>
<evidence type="ECO:0008006" key="4">
    <source>
        <dbReference type="Google" id="ProtNLM"/>
    </source>
</evidence>
<gene>
    <name evidence="2" type="ORF">D6T64_19060</name>
</gene>
<reference evidence="2 3" key="1">
    <citation type="submission" date="2018-09" db="EMBL/GenBank/DDBJ databases">
        <title>Novel species of Cryobacterium.</title>
        <authorList>
            <person name="Liu Q."/>
            <person name="Xin Y.-H."/>
        </authorList>
    </citation>
    <scope>NUCLEOTIDE SEQUENCE [LARGE SCALE GENOMIC DNA]</scope>
    <source>
        <strain evidence="2 3">Hh39</strain>
    </source>
</reference>
<comment type="caution">
    <text evidence="2">The sequence shown here is derived from an EMBL/GenBank/DDBJ whole genome shotgun (WGS) entry which is preliminary data.</text>
</comment>
<keyword evidence="1" id="KW-1133">Transmembrane helix</keyword>
<keyword evidence="1" id="KW-0472">Membrane</keyword>
<dbReference type="RefSeq" id="WP_119976249.1">
    <property type="nucleotide sequence ID" value="NZ_JBHSQA010000009.1"/>
</dbReference>
<keyword evidence="1" id="KW-0812">Transmembrane</keyword>
<evidence type="ECO:0000313" key="2">
    <source>
        <dbReference type="EMBL" id="RJT85707.1"/>
    </source>
</evidence>
<name>A0A3A5MIG1_9MICO</name>
<evidence type="ECO:0000256" key="1">
    <source>
        <dbReference type="SAM" id="Phobius"/>
    </source>
</evidence>
<keyword evidence="3" id="KW-1185">Reference proteome</keyword>
<dbReference type="EMBL" id="QZVS01000095">
    <property type="protein sequence ID" value="RJT85707.1"/>
    <property type="molecule type" value="Genomic_DNA"/>
</dbReference>
<feature type="transmembrane region" description="Helical" evidence="1">
    <location>
        <begin position="77"/>
        <end position="98"/>
    </location>
</feature>